<dbReference type="Pfam" id="PF13839">
    <property type="entry name" value="PC-Esterase"/>
    <property type="match status" value="1"/>
</dbReference>
<dbReference type="AlphaFoldDB" id="A0A4Y7KIT3"/>
<dbReference type="EMBL" id="CM010721">
    <property type="protein sequence ID" value="RZC71859.1"/>
    <property type="molecule type" value="Genomic_DNA"/>
</dbReference>
<evidence type="ECO:0000256" key="1">
    <source>
        <dbReference type="ARBA" id="ARBA00004167"/>
    </source>
</evidence>
<keyword evidence="4" id="KW-0735">Signal-anchor</keyword>
<dbReference type="Gramene" id="RZC71859">
    <property type="protein sequence ID" value="RZC71859"/>
    <property type="gene ID" value="C5167_035569"/>
</dbReference>
<organism evidence="10 11">
    <name type="scientific">Papaver somniferum</name>
    <name type="common">Opium poppy</name>
    <dbReference type="NCBI Taxonomy" id="3469"/>
    <lineage>
        <taxon>Eukaryota</taxon>
        <taxon>Viridiplantae</taxon>
        <taxon>Streptophyta</taxon>
        <taxon>Embryophyta</taxon>
        <taxon>Tracheophyta</taxon>
        <taxon>Spermatophyta</taxon>
        <taxon>Magnoliopsida</taxon>
        <taxon>Ranunculales</taxon>
        <taxon>Papaveraceae</taxon>
        <taxon>Papaveroideae</taxon>
        <taxon>Papaver</taxon>
    </lineage>
</organism>
<feature type="domain" description="Trichome birefringence-like N-terminal" evidence="9">
    <location>
        <begin position="124"/>
        <end position="178"/>
    </location>
</feature>
<keyword evidence="6 7" id="KW-0472">Membrane</keyword>
<name>A0A4Y7KIT3_PAPSO</name>
<feature type="domain" description="Trichome birefringence-like C-terminal" evidence="8">
    <location>
        <begin position="179"/>
        <end position="267"/>
    </location>
</feature>
<evidence type="ECO:0000256" key="6">
    <source>
        <dbReference type="ARBA" id="ARBA00023136"/>
    </source>
</evidence>
<dbReference type="InterPro" id="IPR029962">
    <property type="entry name" value="TBL"/>
</dbReference>
<evidence type="ECO:0000256" key="2">
    <source>
        <dbReference type="ARBA" id="ARBA00007727"/>
    </source>
</evidence>
<accession>A0A4Y7KIT3</accession>
<evidence type="ECO:0000313" key="11">
    <source>
        <dbReference type="Proteomes" id="UP000316621"/>
    </source>
</evidence>
<dbReference type="PANTHER" id="PTHR32285:SF62">
    <property type="entry name" value="PROTEIN TRICHOME BIREFRINGENCE-LIKE 33"/>
    <property type="match status" value="1"/>
</dbReference>
<dbReference type="GO" id="GO:0005794">
    <property type="term" value="C:Golgi apparatus"/>
    <property type="evidence" value="ECO:0007669"/>
    <property type="project" value="TreeGrafter"/>
</dbReference>
<evidence type="ECO:0000259" key="9">
    <source>
        <dbReference type="Pfam" id="PF14416"/>
    </source>
</evidence>
<evidence type="ECO:0000313" key="10">
    <source>
        <dbReference type="EMBL" id="RZC71859.1"/>
    </source>
</evidence>
<evidence type="ECO:0000256" key="5">
    <source>
        <dbReference type="ARBA" id="ARBA00022989"/>
    </source>
</evidence>
<gene>
    <name evidence="10" type="ORF">C5167_035569</name>
</gene>
<protein>
    <submittedName>
        <fullName evidence="10">Uncharacterized protein</fullName>
    </submittedName>
</protein>
<comment type="similarity">
    <text evidence="2">Belongs to the PC-esterase family. TBL subfamily.</text>
</comment>
<dbReference type="Proteomes" id="UP000316621">
    <property type="component" value="Chromosome 7"/>
</dbReference>
<dbReference type="InterPro" id="IPR025846">
    <property type="entry name" value="TBL_N"/>
</dbReference>
<proteinExistence type="inferred from homology"/>
<evidence type="ECO:0000259" key="8">
    <source>
        <dbReference type="Pfam" id="PF13839"/>
    </source>
</evidence>
<feature type="transmembrane region" description="Helical" evidence="7">
    <location>
        <begin position="26"/>
        <end position="47"/>
    </location>
</feature>
<evidence type="ECO:0000256" key="4">
    <source>
        <dbReference type="ARBA" id="ARBA00022968"/>
    </source>
</evidence>
<dbReference type="GO" id="GO:0016020">
    <property type="term" value="C:membrane"/>
    <property type="evidence" value="ECO:0007669"/>
    <property type="project" value="UniProtKB-SubCell"/>
</dbReference>
<reference evidence="10 11" key="1">
    <citation type="journal article" date="2018" name="Science">
        <title>The opium poppy genome and morphinan production.</title>
        <authorList>
            <person name="Guo L."/>
            <person name="Winzer T."/>
            <person name="Yang X."/>
            <person name="Li Y."/>
            <person name="Ning Z."/>
            <person name="He Z."/>
            <person name="Teodor R."/>
            <person name="Lu Y."/>
            <person name="Bowser T.A."/>
            <person name="Graham I.A."/>
            <person name="Ye K."/>
        </authorList>
    </citation>
    <scope>NUCLEOTIDE SEQUENCE [LARGE SCALE GENOMIC DNA]</scope>
    <source>
        <strain evidence="11">cv. HN1</strain>
        <tissue evidence="10">Leaves</tissue>
    </source>
</reference>
<evidence type="ECO:0000256" key="7">
    <source>
        <dbReference type="SAM" id="Phobius"/>
    </source>
</evidence>
<keyword evidence="5 7" id="KW-1133">Transmembrane helix</keyword>
<evidence type="ECO:0000256" key="3">
    <source>
        <dbReference type="ARBA" id="ARBA00022692"/>
    </source>
</evidence>
<dbReference type="PANTHER" id="PTHR32285">
    <property type="entry name" value="PROTEIN TRICHOME BIREFRINGENCE-LIKE 9-RELATED"/>
    <property type="match status" value="1"/>
</dbReference>
<dbReference type="Pfam" id="PF14416">
    <property type="entry name" value="PMR5N"/>
    <property type="match status" value="1"/>
</dbReference>
<dbReference type="GO" id="GO:0016413">
    <property type="term" value="F:O-acetyltransferase activity"/>
    <property type="evidence" value="ECO:0007669"/>
    <property type="project" value="InterPro"/>
</dbReference>
<keyword evidence="11" id="KW-1185">Reference proteome</keyword>
<sequence length="278" mass="32472">MKQLFNPLVSCFSLLLRKHSSNGRRLPPFLCFGLLGFTFFLVVFIYGEDFHCFFSIQQHHRATVVSSNFQQSRQHYLRLDQDSVNPHPLYNPQLPNSSSKSPQPILKTALVPTKKNDLVVGAEEECDLFSGKWVWDELNRPLYEESECPYIQQQFSCQAHGRPDKDYLFWKWQPHGCSLPSFNASLMLEKLRGKRMLFIGDSLNRGQFFSFVCLLHRLIPEHAKSMTTFESFTVFRAENYNATIEFHWAPFLLESNSDNRANLQTKKKKENCSQRMDE</sequence>
<dbReference type="InterPro" id="IPR026057">
    <property type="entry name" value="TBL_C"/>
</dbReference>
<keyword evidence="3 7" id="KW-0812">Transmembrane</keyword>
<comment type="subcellular location">
    <subcellularLocation>
        <location evidence="1">Membrane</location>
        <topology evidence="1">Single-pass membrane protein</topology>
    </subcellularLocation>
</comment>